<dbReference type="FunFam" id="2.60.40.60:FF:000027">
    <property type="entry name" value="Cadherin 2"/>
    <property type="match status" value="1"/>
</dbReference>
<dbReference type="FunFam" id="2.60.40.60:FF:000019">
    <property type="entry name" value="Cadherin 2"/>
    <property type="match status" value="1"/>
</dbReference>
<dbReference type="GO" id="GO:0000902">
    <property type="term" value="P:cell morphogenesis"/>
    <property type="evidence" value="ECO:0007669"/>
    <property type="project" value="TreeGrafter"/>
</dbReference>
<dbReference type="GO" id="GO:0034332">
    <property type="term" value="P:adherens junction organization"/>
    <property type="evidence" value="ECO:0007669"/>
    <property type="project" value="TreeGrafter"/>
</dbReference>
<dbReference type="InterPro" id="IPR014868">
    <property type="entry name" value="Cadherin_pro_dom"/>
</dbReference>
<dbReference type="GO" id="GO:0005912">
    <property type="term" value="C:adherens junction"/>
    <property type="evidence" value="ECO:0007669"/>
    <property type="project" value="TreeGrafter"/>
</dbReference>
<dbReference type="GO" id="GO:0007156">
    <property type="term" value="P:homophilic cell adhesion via plasma membrane adhesion molecules"/>
    <property type="evidence" value="ECO:0007669"/>
    <property type="project" value="InterPro"/>
</dbReference>
<evidence type="ECO:0000256" key="4">
    <source>
        <dbReference type="ARBA" id="ARBA00022692"/>
    </source>
</evidence>
<dbReference type="SMART" id="SM01055">
    <property type="entry name" value="Cadherin_pro"/>
    <property type="match status" value="1"/>
</dbReference>
<evidence type="ECO:0000256" key="7">
    <source>
        <dbReference type="ARBA" id="ARBA00022737"/>
    </source>
</evidence>
<feature type="chain" id="PRO_5019481842" description="Cadherin domain-containing protein" evidence="15">
    <location>
        <begin position="23"/>
        <end position="920"/>
    </location>
</feature>
<dbReference type="InterPro" id="IPR027397">
    <property type="entry name" value="Catenin-bd_sf"/>
</dbReference>
<keyword evidence="6 15" id="KW-0732">Signal</keyword>
<comment type="caution">
    <text evidence="17">The sequence shown here is derived from an EMBL/GenBank/DDBJ whole genome shotgun (WGS) entry which is preliminary data.</text>
</comment>
<name>A0A401Q538_SCYTO</name>
<dbReference type="GO" id="GO:0005509">
    <property type="term" value="F:calcium ion binding"/>
    <property type="evidence" value="ECO:0007669"/>
    <property type="project" value="UniProtKB-UniRule"/>
</dbReference>
<evidence type="ECO:0000256" key="11">
    <source>
        <dbReference type="ARBA" id="ARBA00023136"/>
    </source>
</evidence>
<evidence type="ECO:0000256" key="3">
    <source>
        <dbReference type="ARBA" id="ARBA00022475"/>
    </source>
</evidence>
<protein>
    <recommendedName>
        <fullName evidence="16">Cadherin domain-containing protein</fullName>
    </recommendedName>
</protein>
<keyword evidence="8 13" id="KW-0106">Calcium</keyword>
<keyword evidence="3" id="KW-1003">Cell membrane</keyword>
<dbReference type="GO" id="GO:0016477">
    <property type="term" value="P:cell migration"/>
    <property type="evidence" value="ECO:0007669"/>
    <property type="project" value="TreeGrafter"/>
</dbReference>
<keyword evidence="11 14" id="KW-0472">Membrane</keyword>
<evidence type="ECO:0000256" key="15">
    <source>
        <dbReference type="SAM" id="SignalP"/>
    </source>
</evidence>
<dbReference type="Proteomes" id="UP000288216">
    <property type="component" value="Unassembled WGS sequence"/>
</dbReference>
<evidence type="ECO:0000256" key="10">
    <source>
        <dbReference type="ARBA" id="ARBA00022989"/>
    </source>
</evidence>
<dbReference type="GO" id="GO:0008013">
    <property type="term" value="F:beta-catenin binding"/>
    <property type="evidence" value="ECO:0007669"/>
    <property type="project" value="TreeGrafter"/>
</dbReference>
<evidence type="ECO:0000256" key="13">
    <source>
        <dbReference type="PROSITE-ProRule" id="PRU00043"/>
    </source>
</evidence>
<dbReference type="PRINTS" id="PR00205">
    <property type="entry name" value="CADHERIN"/>
</dbReference>
<dbReference type="PROSITE" id="PS50268">
    <property type="entry name" value="CADHERIN_2"/>
    <property type="match status" value="5"/>
</dbReference>
<dbReference type="AlphaFoldDB" id="A0A401Q538"/>
<dbReference type="PANTHER" id="PTHR24027:SF422">
    <property type="entry name" value="CADHERIN DOMAIN-CONTAINING PROTEIN"/>
    <property type="match status" value="1"/>
</dbReference>
<dbReference type="InterPro" id="IPR020894">
    <property type="entry name" value="Cadherin_CS"/>
</dbReference>
<dbReference type="OMA" id="VICKQKM"/>
<dbReference type="PRINTS" id="PR01820">
    <property type="entry name" value="DESMOCOLLIN"/>
</dbReference>
<evidence type="ECO:0000256" key="1">
    <source>
        <dbReference type="ARBA" id="ARBA00004236"/>
    </source>
</evidence>
<evidence type="ECO:0000313" key="17">
    <source>
        <dbReference type="EMBL" id="GCB80489.1"/>
    </source>
</evidence>
<feature type="domain" description="Cadherin" evidence="16">
    <location>
        <begin position="134"/>
        <end position="241"/>
    </location>
</feature>
<dbReference type="FunFam" id="2.60.40.60:FF:000031">
    <property type="entry name" value="Cadherin 3"/>
    <property type="match status" value="1"/>
</dbReference>
<dbReference type="EMBL" id="BFAA01009672">
    <property type="protein sequence ID" value="GCB80489.1"/>
    <property type="molecule type" value="Genomic_DNA"/>
</dbReference>
<comment type="subcellular location">
    <subcellularLocation>
        <location evidence="1">Cell membrane</location>
    </subcellularLocation>
    <subcellularLocation>
        <location evidence="2">Membrane</location>
        <topology evidence="2">Single-pass type I membrane protein</topology>
    </subcellularLocation>
</comment>
<feature type="signal peptide" evidence="15">
    <location>
        <begin position="1"/>
        <end position="22"/>
    </location>
</feature>
<feature type="domain" description="Cadherin" evidence="16">
    <location>
        <begin position="583"/>
        <end position="681"/>
    </location>
</feature>
<dbReference type="GO" id="GO:0044331">
    <property type="term" value="P:cell-cell adhesion mediated by cadherin"/>
    <property type="evidence" value="ECO:0007669"/>
    <property type="project" value="TreeGrafter"/>
</dbReference>
<keyword evidence="9" id="KW-0130">Cell adhesion</keyword>
<sequence>MAAQRVAFLASLLLMLPRFGEACVSKSIDVTVPSREIQKDQVISKVDLECCRKGTLQISTNDPDFAVKLDGSLYAKHVLHIDRQRSFDIELQDSVTSMQCTIHVRLVFQLNPLLLRQRHGRVRRAVFLRRQKRRWRPLPFSITENDGGPFPKFIQTINSEYQQNYTMVYHLTGGGVDTSPKNIFKMDPKTGKIYLLQPVDREEYPVFHMTVMAITIEGYSLEDPLPLTVKVSDLNDNAPKFTKTEFSANVVEGSAVGTIFLKLNATDRDEPNTPRTSLRYKILLQQPDSKYGRLFSVDEITGEIKTKSDKLDREEWDTYTLTVEVRDMEGKSDGLFSKTTVVVHVTDANDNPPTFKVTQYTITVNESVSEIMILRIPVVDKDLANTNASRAVFTITKGNDDGNFKIVTDSETNDGLLYVVKPLDAEATSQIPLEIAVGNEVPLTGSSATRQTASVIVKVLDIDEGPEFVPAVKQLWTNENVAKGKLLGSYTARDPESKSSDGIRYRELIDPADWVTIDAKTGAIKTTAVLDRESEFVKHNKYNVTVLAIQDGVPPRIGTGTVVINLNDVNDNVPIITNDHLYICENGNQQFVNVSAEDLDATPNSAPFTFLLSDSPPEIKKNWLISEKMGSYAFVRPVGTLPVGYYEVPIMIQDQQHRGKEQILKIMICNCPNNENCAGKLASGSAVLGGMGILVMLLAALLLLCLLLAAVALYCGGDEKKKPALYPETAYHQSLIVSNEEGGGQQDKNLDALGIPLTLKDNMVTSQYYDNQETRMGQGPFSTFSHTDGMKGTSSGRIVSGNELMNINERDVYRETNVTTQYSQADMGSANLTTFESNTLSRRNSHNLMDVLRSRVEQVYEEEEQQELGMPVDYHQDYRIEGAESVNGSVGCYSDARENMGLEHLNSFEPKFGTLVSMNR</sequence>
<dbReference type="SMART" id="SM00112">
    <property type="entry name" value="CA"/>
    <property type="match status" value="4"/>
</dbReference>
<dbReference type="CDD" id="cd11304">
    <property type="entry name" value="Cadherin_repeat"/>
    <property type="match status" value="4"/>
</dbReference>
<evidence type="ECO:0000256" key="14">
    <source>
        <dbReference type="SAM" id="Phobius"/>
    </source>
</evidence>
<keyword evidence="10 14" id="KW-1133">Transmembrane helix</keyword>
<dbReference type="FunFam" id="2.60.40.60:FF:000011">
    <property type="entry name" value="Cadherin 1"/>
    <property type="match status" value="1"/>
</dbReference>
<organism evidence="17 18">
    <name type="scientific">Scyliorhinus torazame</name>
    <name type="common">Cloudy catshark</name>
    <name type="synonym">Catulus torazame</name>
    <dbReference type="NCBI Taxonomy" id="75743"/>
    <lineage>
        <taxon>Eukaryota</taxon>
        <taxon>Metazoa</taxon>
        <taxon>Chordata</taxon>
        <taxon>Craniata</taxon>
        <taxon>Vertebrata</taxon>
        <taxon>Chondrichthyes</taxon>
        <taxon>Elasmobranchii</taxon>
        <taxon>Galeomorphii</taxon>
        <taxon>Galeoidea</taxon>
        <taxon>Carcharhiniformes</taxon>
        <taxon>Scyliorhinidae</taxon>
        <taxon>Scyliorhinus</taxon>
    </lineage>
</organism>
<evidence type="ECO:0000259" key="16">
    <source>
        <dbReference type="PROSITE" id="PS50268"/>
    </source>
</evidence>
<evidence type="ECO:0000256" key="9">
    <source>
        <dbReference type="ARBA" id="ARBA00022889"/>
    </source>
</evidence>
<evidence type="ECO:0000256" key="8">
    <source>
        <dbReference type="ARBA" id="ARBA00022837"/>
    </source>
</evidence>
<keyword evidence="5" id="KW-0479">Metal-binding</keyword>
<evidence type="ECO:0000256" key="5">
    <source>
        <dbReference type="ARBA" id="ARBA00022723"/>
    </source>
</evidence>
<dbReference type="PANTHER" id="PTHR24027">
    <property type="entry name" value="CADHERIN-23"/>
    <property type="match status" value="1"/>
</dbReference>
<dbReference type="FunFam" id="2.60.40.60:FF:000022">
    <property type="entry name" value="Cadherin 2"/>
    <property type="match status" value="1"/>
</dbReference>
<dbReference type="Gene3D" id="4.10.900.10">
    <property type="entry name" value="TCF3-CBD (Catenin binding domain)"/>
    <property type="match status" value="1"/>
</dbReference>
<dbReference type="GO" id="GO:0007043">
    <property type="term" value="P:cell-cell junction assembly"/>
    <property type="evidence" value="ECO:0007669"/>
    <property type="project" value="TreeGrafter"/>
</dbReference>
<dbReference type="InterPro" id="IPR002126">
    <property type="entry name" value="Cadherin-like_dom"/>
</dbReference>
<reference evidence="17 18" key="1">
    <citation type="journal article" date="2018" name="Nat. Ecol. Evol.">
        <title>Shark genomes provide insights into elasmobranch evolution and the origin of vertebrates.</title>
        <authorList>
            <person name="Hara Y"/>
            <person name="Yamaguchi K"/>
            <person name="Onimaru K"/>
            <person name="Kadota M"/>
            <person name="Koyanagi M"/>
            <person name="Keeley SD"/>
            <person name="Tatsumi K"/>
            <person name="Tanaka K"/>
            <person name="Motone F"/>
            <person name="Kageyama Y"/>
            <person name="Nozu R"/>
            <person name="Adachi N"/>
            <person name="Nishimura O"/>
            <person name="Nakagawa R"/>
            <person name="Tanegashima C"/>
            <person name="Kiyatake I"/>
            <person name="Matsumoto R"/>
            <person name="Murakumo K"/>
            <person name="Nishida K"/>
            <person name="Terakita A"/>
            <person name="Kuratani S"/>
            <person name="Sato K"/>
            <person name="Hyodo S Kuraku.S."/>
        </authorList>
    </citation>
    <scope>NUCLEOTIDE SEQUENCE [LARGE SCALE GENOMIC DNA]</scope>
</reference>
<keyword evidence="18" id="KW-1185">Reference proteome</keyword>
<evidence type="ECO:0000256" key="6">
    <source>
        <dbReference type="ARBA" id="ARBA00022729"/>
    </source>
</evidence>
<evidence type="ECO:0000256" key="12">
    <source>
        <dbReference type="ARBA" id="ARBA00023180"/>
    </source>
</evidence>
<feature type="transmembrane region" description="Helical" evidence="14">
    <location>
        <begin position="686"/>
        <end position="715"/>
    </location>
</feature>
<evidence type="ECO:0000256" key="2">
    <source>
        <dbReference type="ARBA" id="ARBA00004479"/>
    </source>
</evidence>
<gene>
    <name evidence="17" type="ORF">scyTo_0016227</name>
</gene>
<dbReference type="Gene3D" id="2.60.40.60">
    <property type="entry name" value="Cadherins"/>
    <property type="match status" value="6"/>
</dbReference>
<dbReference type="GO" id="GO:0016342">
    <property type="term" value="C:catenin complex"/>
    <property type="evidence" value="ECO:0007669"/>
    <property type="project" value="TreeGrafter"/>
</dbReference>
<dbReference type="SUPFAM" id="SSF49313">
    <property type="entry name" value="Cadherin-like"/>
    <property type="match status" value="6"/>
</dbReference>
<dbReference type="Pfam" id="PF08758">
    <property type="entry name" value="Cadherin_pro"/>
    <property type="match status" value="1"/>
</dbReference>
<proteinExistence type="predicted"/>
<keyword evidence="12" id="KW-0325">Glycoprotein</keyword>
<keyword evidence="7" id="KW-0677">Repeat</keyword>
<dbReference type="PROSITE" id="PS00232">
    <property type="entry name" value="CADHERIN_1"/>
    <property type="match status" value="3"/>
</dbReference>
<evidence type="ECO:0000313" key="18">
    <source>
        <dbReference type="Proteomes" id="UP000288216"/>
    </source>
</evidence>
<feature type="domain" description="Cadherin" evidence="16">
    <location>
        <begin position="356"/>
        <end position="468"/>
    </location>
</feature>
<dbReference type="OrthoDB" id="6079678at2759"/>
<feature type="domain" description="Cadherin" evidence="16">
    <location>
        <begin position="242"/>
        <end position="355"/>
    </location>
</feature>
<keyword evidence="4 14" id="KW-0812">Transmembrane</keyword>
<dbReference type="GO" id="GO:0016339">
    <property type="term" value="P:calcium-dependent cell-cell adhesion via plasma membrane cell adhesion molecules"/>
    <property type="evidence" value="ECO:0007669"/>
    <property type="project" value="TreeGrafter"/>
</dbReference>
<dbReference type="STRING" id="75743.A0A401Q538"/>
<dbReference type="Pfam" id="PF00028">
    <property type="entry name" value="Cadherin"/>
    <property type="match status" value="4"/>
</dbReference>
<dbReference type="InterPro" id="IPR039808">
    <property type="entry name" value="Cadherin"/>
</dbReference>
<dbReference type="GO" id="GO:0045296">
    <property type="term" value="F:cadherin binding"/>
    <property type="evidence" value="ECO:0007669"/>
    <property type="project" value="TreeGrafter"/>
</dbReference>
<feature type="domain" description="Cadherin" evidence="16">
    <location>
        <begin position="469"/>
        <end position="576"/>
    </location>
</feature>
<dbReference type="InterPro" id="IPR015919">
    <property type="entry name" value="Cadherin-like_sf"/>
</dbReference>
<accession>A0A401Q538</accession>